<feature type="region of interest" description="Disordered" evidence="1">
    <location>
        <begin position="1"/>
        <end position="24"/>
    </location>
</feature>
<protein>
    <submittedName>
        <fullName evidence="2">Uncharacterized protein</fullName>
    </submittedName>
</protein>
<comment type="caution">
    <text evidence="2">The sequence shown here is derived from an EMBL/GenBank/DDBJ whole genome shotgun (WGS) entry which is preliminary data.</text>
</comment>
<accession>A0A369KCD4</accession>
<keyword evidence="3" id="KW-1185">Reference proteome</keyword>
<sequence length="161" mass="18281">MYLGIRGLSRYTPSKGQPKRKKGRQIISTLHPDRIRDSDYMDLSSGPTRKLIFAPTTTSPSTLSYYGGNKRLHCFPGHCRGFLYYHRDPTLPPESAAVRFRLTTDTNASSFKNGADLMQPIHGRPWSVCLLSIAKSRCYVSLKELLLRDKLVTLPLLEHCR</sequence>
<evidence type="ECO:0000313" key="2">
    <source>
        <dbReference type="EMBL" id="RDB31110.1"/>
    </source>
</evidence>
<organism evidence="2 3">
    <name type="scientific">Hypsizygus marmoreus</name>
    <name type="common">White beech mushroom</name>
    <name type="synonym">Agaricus marmoreus</name>
    <dbReference type="NCBI Taxonomy" id="39966"/>
    <lineage>
        <taxon>Eukaryota</taxon>
        <taxon>Fungi</taxon>
        <taxon>Dikarya</taxon>
        <taxon>Basidiomycota</taxon>
        <taxon>Agaricomycotina</taxon>
        <taxon>Agaricomycetes</taxon>
        <taxon>Agaricomycetidae</taxon>
        <taxon>Agaricales</taxon>
        <taxon>Tricholomatineae</taxon>
        <taxon>Lyophyllaceae</taxon>
        <taxon>Hypsizygus</taxon>
    </lineage>
</organism>
<dbReference type="EMBL" id="LUEZ02000001">
    <property type="protein sequence ID" value="RDB31110.1"/>
    <property type="molecule type" value="Genomic_DNA"/>
</dbReference>
<dbReference type="OrthoDB" id="2839137at2759"/>
<gene>
    <name evidence="2" type="ORF">Hypma_000049</name>
</gene>
<name>A0A369KCD4_HYPMA</name>
<dbReference type="Proteomes" id="UP000076154">
    <property type="component" value="Unassembled WGS sequence"/>
</dbReference>
<dbReference type="AlphaFoldDB" id="A0A369KCD4"/>
<dbReference type="InParanoid" id="A0A369KCD4"/>
<proteinExistence type="predicted"/>
<evidence type="ECO:0000256" key="1">
    <source>
        <dbReference type="SAM" id="MobiDB-lite"/>
    </source>
</evidence>
<reference evidence="2" key="1">
    <citation type="submission" date="2018-04" db="EMBL/GenBank/DDBJ databases">
        <title>Whole genome sequencing of Hypsizygus marmoreus.</title>
        <authorList>
            <person name="Choi I.-G."/>
            <person name="Min B."/>
            <person name="Kim J.-G."/>
            <person name="Kim S."/>
            <person name="Oh Y.-L."/>
            <person name="Kong W.-S."/>
            <person name="Park H."/>
            <person name="Jeong J."/>
            <person name="Song E.-S."/>
        </authorList>
    </citation>
    <scope>NUCLEOTIDE SEQUENCE [LARGE SCALE GENOMIC DNA]</scope>
    <source>
        <strain evidence="2">51987-8</strain>
    </source>
</reference>
<evidence type="ECO:0000313" key="3">
    <source>
        <dbReference type="Proteomes" id="UP000076154"/>
    </source>
</evidence>